<evidence type="ECO:0000256" key="1">
    <source>
        <dbReference type="SAM" id="Coils"/>
    </source>
</evidence>
<protein>
    <submittedName>
        <fullName evidence="3">Type IX secretion system membrane protein, PorP/SprF family</fullName>
    </submittedName>
</protein>
<organism evidence="3 4">
    <name type="scientific">Flavobacterium micromati</name>
    <dbReference type="NCBI Taxonomy" id="229205"/>
    <lineage>
        <taxon>Bacteria</taxon>
        <taxon>Pseudomonadati</taxon>
        <taxon>Bacteroidota</taxon>
        <taxon>Flavobacteriia</taxon>
        <taxon>Flavobacteriales</taxon>
        <taxon>Flavobacteriaceae</taxon>
        <taxon>Flavobacterium</taxon>
    </lineage>
</organism>
<name>A0A1M5KU14_9FLAO</name>
<reference evidence="4" key="1">
    <citation type="submission" date="2016-11" db="EMBL/GenBank/DDBJ databases">
        <authorList>
            <person name="Varghese N."/>
            <person name="Submissions S."/>
        </authorList>
    </citation>
    <scope>NUCLEOTIDE SEQUENCE [LARGE SCALE GENOMIC DNA]</scope>
    <source>
        <strain evidence="4">DSM 17659</strain>
    </source>
</reference>
<gene>
    <name evidence="3" type="ORF">SAMN05444372_10786</name>
</gene>
<proteinExistence type="predicted"/>
<dbReference type="NCBIfam" id="TIGR03519">
    <property type="entry name" value="T9SS_PorP_fam"/>
    <property type="match status" value="1"/>
</dbReference>
<evidence type="ECO:0000256" key="2">
    <source>
        <dbReference type="SAM" id="SignalP"/>
    </source>
</evidence>
<keyword evidence="2" id="KW-0732">Signal</keyword>
<feature type="chain" id="PRO_5009911786" evidence="2">
    <location>
        <begin position="21"/>
        <end position="1134"/>
    </location>
</feature>
<accession>A0A1M5KU14</accession>
<dbReference type="InterPro" id="IPR019861">
    <property type="entry name" value="PorP/SprF_Bacteroidetes"/>
</dbReference>
<feature type="coiled-coil region" evidence="1">
    <location>
        <begin position="860"/>
        <end position="929"/>
    </location>
</feature>
<feature type="signal peptide" evidence="2">
    <location>
        <begin position="1"/>
        <end position="20"/>
    </location>
</feature>
<dbReference type="AlphaFoldDB" id="A0A1M5KU14"/>
<evidence type="ECO:0000313" key="4">
    <source>
        <dbReference type="Proteomes" id="UP000184020"/>
    </source>
</evidence>
<dbReference type="RefSeq" id="WP_073019335.1">
    <property type="nucleotide sequence ID" value="NZ_FQWF01000007.1"/>
</dbReference>
<keyword evidence="1" id="KW-0175">Coiled coil</keyword>
<dbReference type="OrthoDB" id="1393025at2"/>
<dbReference type="Pfam" id="PF11751">
    <property type="entry name" value="PorP_SprF"/>
    <property type="match status" value="1"/>
</dbReference>
<sequence length="1134" mass="120177">MKNIFLTILFFFCLLPVLHSQEGGVSSFNIPVRNSLKYNKFLLNPTFSFAREQNSYVSIFNKREWVQFDNAPQTYLVSYSGRFRENQGVSVGLFQQNYGVLTTFGGIANFAQNVYLSQDSNVTFGVNLGFYKSGINMGKVVTNFADPSLELIPSNTLITLSPGINYGNAFFDFGLAVNNAVLYNVQSSQLVPDDPQRSIQAHLMYTGFIDNNGFFDRSKFSGLVRAESKKEQTVISGLMMLAIPKGIWAQAGYNTFHGISAGLGLNLTSKIAVEYNYERAIGSFTQLGPSHEIVLAYKFVGKYNDDEEDEGSIIPAIESRKIDTKKTANAVTTVDPSIQKDKELRDAKAKALLAENRLKREKLFADAAAKAKATADANEQIKLDNEAKAKALLAENRLKREKFLADAAAKAKIAADLKLKPVVPQQQKAIPDEAKIKADAVAKAKLAADAKAKADAAAKAKANADAAKLIADAKAKANADAAKLAADARAKADADAAKLASDAKAKSNADAAKLAADAATKAKADADAAKLAADAKAKSNADAAKLAADARAKADADAAKLAADVRAKADADAAKLIADAKAKANADAAKLAADAKAKADADAAKLAADAKAKANADAAKLAADAATKAKADADAAKLIADAKAKADADAAKLAADAKAKSNADAAKLAADAATKAKADADAAKLIADARAKANADAAKLAADAATKAKADADAAKLIADARAKADSDAAKLAADAASKAKADSDAAKLIADAKAKADADAAKLIADAKAKADADAAKLAADAKAKADADAAKLAADAKAKADANAAKLAADAKAKSDADAAKLAADAKAKADADAAKLIADARVKDDNAKSMDNIALSLAAARETQQQLLSELNEKVAQKDKELKDLKNENDLNDRGIASPPKEFKSVSAENAALESLKSEIDLTNKKQNQLLSSINTLYEERLKKTANKNDALTLSYLQTINELKANQKIAEQSNSRLITALVQINEATEIEKKRRIKRANFENEDSRYKTDQETLNRIKATTAVSTIKLKAEDFDYGKELANMQIIKNIKNVETGYYIVLAVHQEVSKRDTFVTKTVAAGEQNINFFYDVKSTNYFIYVDKFDNLTQATQILESRGSKTYNGKMTIIRVEN</sequence>
<evidence type="ECO:0000313" key="3">
    <source>
        <dbReference type="EMBL" id="SHG56170.1"/>
    </source>
</evidence>
<dbReference type="Proteomes" id="UP000184020">
    <property type="component" value="Unassembled WGS sequence"/>
</dbReference>
<dbReference type="STRING" id="229205.SAMN05444372_10786"/>
<dbReference type="EMBL" id="FQWF01000007">
    <property type="protein sequence ID" value="SHG56170.1"/>
    <property type="molecule type" value="Genomic_DNA"/>
</dbReference>
<keyword evidence="4" id="KW-1185">Reference proteome</keyword>